<dbReference type="RefSeq" id="WP_055748120.1">
    <property type="nucleotide sequence ID" value="NZ_LJJB01000015.1"/>
</dbReference>
<reference evidence="3 4" key="1">
    <citation type="submission" date="2015-09" db="EMBL/GenBank/DDBJ databases">
        <title>Genome sequencing project for genomic taxonomy and phylogenomics of Bacillus-like bacteria.</title>
        <authorList>
            <person name="Liu B."/>
            <person name="Wang J."/>
            <person name="Zhu Y."/>
            <person name="Liu G."/>
            <person name="Chen Q."/>
            <person name="Chen Z."/>
            <person name="Lan J."/>
            <person name="Che J."/>
            <person name="Ge C."/>
            <person name="Shi H."/>
            <person name="Pan Z."/>
            <person name="Liu X."/>
        </authorList>
    </citation>
    <scope>NUCLEOTIDE SEQUENCE [LARGE SCALE GENOMIC DNA]</scope>
    <source>
        <strain evidence="3 4">DSM 8552</strain>
    </source>
</reference>
<evidence type="ECO:0000313" key="3">
    <source>
        <dbReference type="EMBL" id="KQL43580.1"/>
    </source>
</evidence>
<accession>A0ABR5MZP5</accession>
<dbReference type="PANTHER" id="PTHR37302:SF1">
    <property type="entry name" value="PROTEIN DINB"/>
    <property type="match status" value="1"/>
</dbReference>
<comment type="caution">
    <text evidence="3">The sequence shown here is derived from an EMBL/GenBank/DDBJ whole genome shotgun (WGS) entry which is preliminary data.</text>
</comment>
<dbReference type="InterPro" id="IPR034660">
    <property type="entry name" value="DinB/YfiT-like"/>
</dbReference>
<dbReference type="InterPro" id="IPR007837">
    <property type="entry name" value="DinB"/>
</dbReference>
<dbReference type="SUPFAM" id="SSF109854">
    <property type="entry name" value="DinB/YfiT-like putative metalloenzymes"/>
    <property type="match status" value="1"/>
</dbReference>
<gene>
    <name evidence="3" type="ORF">AN963_29525</name>
</gene>
<dbReference type="PANTHER" id="PTHR37302">
    <property type="entry name" value="SLR1116 PROTEIN"/>
    <property type="match status" value="1"/>
</dbReference>
<name>A0ABR5MZP5_BRECH</name>
<sequence>MTHDSLRLYKYNVWANERVFQRLQEVPREVCEQEIQSVFPTITQALKHILLTDHVWLLAMKGDTYENVGKTVGRLSQELEGKGLDEIHAGFIDVSKKFKDFFSQIDLNATAPYSHPTMGTIHAPYSDIIQHVVNHGTYHRGNISAMLRQLGHAGASHDYIYFLFEESQKQNS</sequence>
<dbReference type="EMBL" id="LJJB01000015">
    <property type="protein sequence ID" value="KQL43580.1"/>
    <property type="molecule type" value="Genomic_DNA"/>
</dbReference>
<protein>
    <submittedName>
        <fullName evidence="3">Damage-inducible protein DinB</fullName>
    </submittedName>
</protein>
<comment type="similarity">
    <text evidence="1">Belongs to the DinB family.</text>
</comment>
<proteinExistence type="inferred from homology"/>
<dbReference type="Pfam" id="PF05163">
    <property type="entry name" value="DinB"/>
    <property type="match status" value="1"/>
</dbReference>
<organism evidence="3 4">
    <name type="scientific">Brevibacillus choshinensis</name>
    <dbReference type="NCBI Taxonomy" id="54911"/>
    <lineage>
        <taxon>Bacteria</taxon>
        <taxon>Bacillati</taxon>
        <taxon>Bacillota</taxon>
        <taxon>Bacilli</taxon>
        <taxon>Bacillales</taxon>
        <taxon>Paenibacillaceae</taxon>
        <taxon>Brevibacillus</taxon>
    </lineage>
</organism>
<evidence type="ECO:0000256" key="1">
    <source>
        <dbReference type="ARBA" id="ARBA00008635"/>
    </source>
</evidence>
<evidence type="ECO:0000256" key="2">
    <source>
        <dbReference type="ARBA" id="ARBA00022723"/>
    </source>
</evidence>
<dbReference type="Gene3D" id="1.20.120.450">
    <property type="entry name" value="dinb family like domain"/>
    <property type="match status" value="1"/>
</dbReference>
<dbReference type="Proteomes" id="UP000051063">
    <property type="component" value="Unassembled WGS sequence"/>
</dbReference>
<keyword evidence="2" id="KW-0479">Metal-binding</keyword>
<evidence type="ECO:0000313" key="4">
    <source>
        <dbReference type="Proteomes" id="UP000051063"/>
    </source>
</evidence>
<keyword evidence="4" id="KW-1185">Reference proteome</keyword>